<gene>
    <name evidence="5" type="ORF">D8S85_18505</name>
</gene>
<feature type="transmembrane region" description="Helical" evidence="4">
    <location>
        <begin position="6"/>
        <end position="24"/>
    </location>
</feature>
<dbReference type="EMBL" id="CP032819">
    <property type="protein sequence ID" value="AZS31341.1"/>
    <property type="molecule type" value="Genomic_DNA"/>
</dbReference>
<dbReference type="RefSeq" id="WP_106481890.1">
    <property type="nucleotide sequence ID" value="NZ_CP032819.1"/>
</dbReference>
<keyword evidence="3" id="KW-0175">Coiled coil</keyword>
<accession>A0A3S9VXW8</accession>
<evidence type="ECO:0000313" key="5">
    <source>
        <dbReference type="EMBL" id="AZS31341.1"/>
    </source>
</evidence>
<keyword evidence="4" id="KW-1133">Transmembrane helix</keyword>
<evidence type="ECO:0000313" key="6">
    <source>
        <dbReference type="Proteomes" id="UP000270673"/>
    </source>
</evidence>
<dbReference type="Proteomes" id="UP000270673">
    <property type="component" value="Chromosome"/>
</dbReference>
<evidence type="ECO:0000256" key="4">
    <source>
        <dbReference type="SAM" id="Phobius"/>
    </source>
</evidence>
<dbReference type="GO" id="GO:0051082">
    <property type="term" value="F:unfolded protein binding"/>
    <property type="evidence" value="ECO:0007669"/>
    <property type="project" value="InterPro"/>
</dbReference>
<dbReference type="OrthoDB" id="1493259at2"/>
<dbReference type="GO" id="GO:0050821">
    <property type="term" value="P:protein stabilization"/>
    <property type="evidence" value="ECO:0007669"/>
    <property type="project" value="TreeGrafter"/>
</dbReference>
<evidence type="ECO:0000256" key="2">
    <source>
        <dbReference type="ARBA" id="ARBA00022729"/>
    </source>
</evidence>
<evidence type="ECO:0000256" key="3">
    <source>
        <dbReference type="SAM" id="Coils"/>
    </source>
</evidence>
<dbReference type="InterPro" id="IPR005632">
    <property type="entry name" value="Chaperone_Skp"/>
</dbReference>
<keyword evidence="2" id="KW-0732">Signal</keyword>
<name>A0A3S9VXW8_9BACT</name>
<dbReference type="Gene3D" id="3.30.910.20">
    <property type="entry name" value="Skp domain"/>
    <property type="match status" value="1"/>
</dbReference>
<reference evidence="5 6" key="1">
    <citation type="submission" date="2018-10" db="EMBL/GenBank/DDBJ databases">
        <title>Butyricimonas faecalis sp. nov., isolated from human faeces and emended description of the genus Butyricimonas.</title>
        <authorList>
            <person name="Le Roy T."/>
            <person name="Van der Smissen P."/>
            <person name="Paquot A."/>
            <person name="Delzenne N."/>
            <person name="Muccioli G."/>
            <person name="Collet J.-F."/>
            <person name="Cani P.D."/>
        </authorList>
    </citation>
    <scope>NUCLEOTIDE SEQUENCE [LARGE SCALE GENOMIC DNA]</scope>
    <source>
        <strain evidence="5 6">H184</strain>
    </source>
</reference>
<dbReference type="PANTHER" id="PTHR35089">
    <property type="entry name" value="CHAPERONE PROTEIN SKP"/>
    <property type="match status" value="1"/>
</dbReference>
<organism evidence="5 6">
    <name type="scientific">Butyricimonas faecalis</name>
    <dbReference type="NCBI Taxonomy" id="2093856"/>
    <lineage>
        <taxon>Bacteria</taxon>
        <taxon>Pseudomonadati</taxon>
        <taxon>Bacteroidota</taxon>
        <taxon>Bacteroidia</taxon>
        <taxon>Bacteroidales</taxon>
        <taxon>Odoribacteraceae</taxon>
        <taxon>Butyricimonas</taxon>
    </lineage>
</organism>
<keyword evidence="6" id="KW-1185">Reference proteome</keyword>
<protein>
    <submittedName>
        <fullName evidence="5">OmpH family outer membrane protein</fullName>
    </submittedName>
</protein>
<keyword evidence="4" id="KW-0812">Transmembrane</keyword>
<dbReference type="PANTHER" id="PTHR35089:SF1">
    <property type="entry name" value="CHAPERONE PROTEIN SKP"/>
    <property type="match status" value="1"/>
</dbReference>
<dbReference type="InterPro" id="IPR024930">
    <property type="entry name" value="Skp_dom_sf"/>
</dbReference>
<sequence>MKNLSIGLNVLLLIAVIVLYILHFSGNGKSTSNQGGTATVNADAKIVYINMDTLLNNYTQSRELNEAFLKKLEANRTELNIKVKNFDREAAEFRNKVENNGFMTRERAEQAQMDLMIKQQNLQKLQQEMTENAQREQMEINRKLYDAITNFLTEYNKAKGFQLILSTTLGGNVLFAQEGFDITNEVVSQLNEQYAKK</sequence>
<feature type="coiled-coil region" evidence="3">
    <location>
        <begin position="69"/>
        <end position="139"/>
    </location>
</feature>
<dbReference type="KEGG" id="buy:D8S85_18505"/>
<keyword evidence="4" id="KW-0472">Membrane</keyword>
<dbReference type="Pfam" id="PF03938">
    <property type="entry name" value="OmpH"/>
    <property type="match status" value="1"/>
</dbReference>
<dbReference type="AlphaFoldDB" id="A0A3S9VXW8"/>
<dbReference type="SUPFAM" id="SSF111384">
    <property type="entry name" value="OmpH-like"/>
    <property type="match status" value="1"/>
</dbReference>
<evidence type="ECO:0000256" key="1">
    <source>
        <dbReference type="ARBA" id="ARBA00009091"/>
    </source>
</evidence>
<dbReference type="SMART" id="SM00935">
    <property type="entry name" value="OmpH"/>
    <property type="match status" value="1"/>
</dbReference>
<dbReference type="GO" id="GO:0005829">
    <property type="term" value="C:cytosol"/>
    <property type="evidence" value="ECO:0007669"/>
    <property type="project" value="TreeGrafter"/>
</dbReference>
<proteinExistence type="inferred from homology"/>
<comment type="similarity">
    <text evidence="1">Belongs to the Skp family.</text>
</comment>